<keyword evidence="13" id="KW-1185">Reference proteome</keyword>
<evidence type="ECO:0000259" key="11">
    <source>
        <dbReference type="Pfam" id="PF02771"/>
    </source>
</evidence>
<evidence type="ECO:0000256" key="1">
    <source>
        <dbReference type="ARBA" id="ARBA00001974"/>
    </source>
</evidence>
<protein>
    <recommendedName>
        <fullName evidence="7">Acyl-CoA dehydrogenase</fullName>
    </recommendedName>
</protein>
<feature type="domain" description="Acyl-CoA dehydrogenase/oxidase C-terminal" evidence="9">
    <location>
        <begin position="229"/>
        <end position="375"/>
    </location>
</feature>
<dbReference type="InterPro" id="IPR046373">
    <property type="entry name" value="Acyl-CoA_Oxase/DH_mid-dom_sf"/>
</dbReference>
<evidence type="ECO:0000313" key="13">
    <source>
        <dbReference type="Proteomes" id="UP000430692"/>
    </source>
</evidence>
<dbReference type="Gene3D" id="1.10.540.10">
    <property type="entry name" value="Acyl-CoA dehydrogenase/oxidase, N-terminal domain"/>
    <property type="match status" value="1"/>
</dbReference>
<reference evidence="12 13" key="1">
    <citation type="submission" date="2019-12" db="EMBL/GenBank/DDBJ databases">
        <title>Whole-genome analyses of novel actinobacteria.</title>
        <authorList>
            <person name="Sahin N."/>
            <person name="Saygin H."/>
        </authorList>
    </citation>
    <scope>NUCLEOTIDE SEQUENCE [LARGE SCALE GENOMIC DNA]</scope>
    <source>
        <strain evidence="12 13">KC615</strain>
    </source>
</reference>
<proteinExistence type="inferred from homology"/>
<evidence type="ECO:0000259" key="10">
    <source>
        <dbReference type="Pfam" id="PF02770"/>
    </source>
</evidence>
<dbReference type="Proteomes" id="UP000430692">
    <property type="component" value="Unassembled WGS sequence"/>
</dbReference>
<dbReference type="EMBL" id="WUUL01000002">
    <property type="protein sequence ID" value="MXQ53002.1"/>
    <property type="molecule type" value="Genomic_DNA"/>
</dbReference>
<evidence type="ECO:0000256" key="7">
    <source>
        <dbReference type="ARBA" id="ARBA00067585"/>
    </source>
</evidence>
<dbReference type="GO" id="GO:0003995">
    <property type="term" value="F:acyl-CoA dehydrogenase activity"/>
    <property type="evidence" value="ECO:0007669"/>
    <property type="project" value="TreeGrafter"/>
</dbReference>
<evidence type="ECO:0000256" key="6">
    <source>
        <dbReference type="ARBA" id="ARBA00052546"/>
    </source>
</evidence>
<dbReference type="Gene3D" id="1.20.140.10">
    <property type="entry name" value="Butyryl-CoA Dehydrogenase, subunit A, domain 3"/>
    <property type="match status" value="1"/>
</dbReference>
<evidence type="ECO:0000256" key="5">
    <source>
        <dbReference type="ARBA" id="ARBA00023002"/>
    </source>
</evidence>
<accession>A0A6I4VY64</accession>
<dbReference type="InterPro" id="IPR037069">
    <property type="entry name" value="AcylCoA_DH/ox_N_sf"/>
</dbReference>
<dbReference type="AlphaFoldDB" id="A0A6I4VY64"/>
<dbReference type="InterPro" id="IPR006091">
    <property type="entry name" value="Acyl-CoA_Oxase/DH_mid-dom"/>
</dbReference>
<dbReference type="CDD" id="cd01158">
    <property type="entry name" value="SCAD_SBCAD"/>
    <property type="match status" value="1"/>
</dbReference>
<comment type="similarity">
    <text evidence="2 8">Belongs to the acyl-CoA dehydrogenase family.</text>
</comment>
<organism evidence="12 13">
    <name type="scientific">Shimazuella alba</name>
    <dbReference type="NCBI Taxonomy" id="2690964"/>
    <lineage>
        <taxon>Bacteria</taxon>
        <taxon>Bacillati</taxon>
        <taxon>Bacillota</taxon>
        <taxon>Bacilli</taxon>
        <taxon>Bacillales</taxon>
        <taxon>Thermoactinomycetaceae</taxon>
        <taxon>Shimazuella</taxon>
    </lineage>
</organism>
<dbReference type="FunFam" id="2.40.110.10:FF:000001">
    <property type="entry name" value="Acyl-CoA dehydrogenase, mitochondrial"/>
    <property type="match status" value="1"/>
</dbReference>
<dbReference type="InterPro" id="IPR013786">
    <property type="entry name" value="AcylCoA_DH/ox_N"/>
</dbReference>
<keyword evidence="5 8" id="KW-0560">Oxidoreductase</keyword>
<evidence type="ECO:0000256" key="8">
    <source>
        <dbReference type="RuleBase" id="RU362125"/>
    </source>
</evidence>
<evidence type="ECO:0000259" key="9">
    <source>
        <dbReference type="Pfam" id="PF00441"/>
    </source>
</evidence>
<keyword evidence="3 8" id="KW-0285">Flavoprotein</keyword>
<dbReference type="SUPFAM" id="SSF56645">
    <property type="entry name" value="Acyl-CoA dehydrogenase NM domain-like"/>
    <property type="match status" value="1"/>
</dbReference>
<dbReference type="InterPro" id="IPR036250">
    <property type="entry name" value="AcylCo_DH-like_C"/>
</dbReference>
<evidence type="ECO:0000256" key="3">
    <source>
        <dbReference type="ARBA" id="ARBA00022630"/>
    </source>
</evidence>
<comment type="catalytic activity">
    <reaction evidence="6">
        <text>a 2,3-saturated acyl-CoA + A = a 2,3-dehydroacyl-CoA + AH2</text>
        <dbReference type="Rhea" id="RHEA:48608"/>
        <dbReference type="ChEBI" id="CHEBI:13193"/>
        <dbReference type="ChEBI" id="CHEBI:17499"/>
        <dbReference type="ChEBI" id="CHEBI:60015"/>
        <dbReference type="ChEBI" id="CHEBI:65111"/>
    </reaction>
</comment>
<evidence type="ECO:0000256" key="2">
    <source>
        <dbReference type="ARBA" id="ARBA00009347"/>
    </source>
</evidence>
<dbReference type="Pfam" id="PF00441">
    <property type="entry name" value="Acyl-CoA_dh_1"/>
    <property type="match status" value="1"/>
</dbReference>
<dbReference type="PANTHER" id="PTHR43884">
    <property type="entry name" value="ACYL-COA DEHYDROGENASE"/>
    <property type="match status" value="1"/>
</dbReference>
<dbReference type="GO" id="GO:0050660">
    <property type="term" value="F:flavin adenine dinucleotide binding"/>
    <property type="evidence" value="ECO:0007669"/>
    <property type="project" value="InterPro"/>
</dbReference>
<sequence>MELTWTTKQKMMQKLVRQFAEKHIQPHISNMEETETFPLELMEEMSKLGFMGIPIPTNLGGVGADFISYIIALEEISRVSATVGVILAVHTSVATMPILNYGNEKQKIKYVNDLCRGRKIGAFALTEPQAGSDVSKIQTRAVREKDRYVLTGNKVFITNSEVAEVYIVFAVTDPSMGTRGISAFIVEKDTPGFTFGKKEKKMGLNGSSTGELIFDQAKIPVSQLLGKEDQGYEIALAHLAGGRIGIGAQALGIAKSALEHSVQYVKHRQQFGKPLANMQAVQMKLADMATMVEAARLLVYRAASYKQEGKACRQEASMAKMFASDVAMKVTTEAIQIFGENGYLRDYPMERLFRDAKVTQIYEGTNEIQRLVVAGTLT</sequence>
<dbReference type="Gene3D" id="2.40.110.10">
    <property type="entry name" value="Butyryl-CoA Dehydrogenase, subunit A, domain 2"/>
    <property type="match status" value="1"/>
</dbReference>
<feature type="domain" description="Acyl-CoA oxidase/dehydrogenase middle" evidence="10">
    <location>
        <begin position="122"/>
        <end position="216"/>
    </location>
</feature>
<dbReference type="Pfam" id="PF02771">
    <property type="entry name" value="Acyl-CoA_dh_N"/>
    <property type="match status" value="1"/>
</dbReference>
<dbReference type="PIRSF" id="PIRSF016578">
    <property type="entry name" value="HsaA"/>
    <property type="match status" value="1"/>
</dbReference>
<comment type="caution">
    <text evidence="12">The sequence shown here is derived from an EMBL/GenBank/DDBJ whole genome shotgun (WGS) entry which is preliminary data.</text>
</comment>
<comment type="cofactor">
    <cofactor evidence="1 8">
        <name>FAD</name>
        <dbReference type="ChEBI" id="CHEBI:57692"/>
    </cofactor>
</comment>
<keyword evidence="4 8" id="KW-0274">FAD</keyword>
<gene>
    <name evidence="12" type="ORF">GSM42_04485</name>
</gene>
<evidence type="ECO:0000256" key="4">
    <source>
        <dbReference type="ARBA" id="ARBA00022827"/>
    </source>
</evidence>
<dbReference type="RefSeq" id="WP_160800336.1">
    <property type="nucleotide sequence ID" value="NZ_WUUL01000002.1"/>
</dbReference>
<dbReference type="SUPFAM" id="SSF47203">
    <property type="entry name" value="Acyl-CoA dehydrogenase C-terminal domain-like"/>
    <property type="match status" value="1"/>
</dbReference>
<dbReference type="InterPro" id="IPR009100">
    <property type="entry name" value="AcylCoA_DH/oxidase_NM_dom_sf"/>
</dbReference>
<dbReference type="PANTHER" id="PTHR43884:SF12">
    <property type="entry name" value="ISOVALERYL-COA DEHYDROGENASE, MITOCHONDRIAL-RELATED"/>
    <property type="match status" value="1"/>
</dbReference>
<dbReference type="Pfam" id="PF02770">
    <property type="entry name" value="Acyl-CoA_dh_M"/>
    <property type="match status" value="1"/>
</dbReference>
<dbReference type="FunFam" id="1.10.540.10:FF:000002">
    <property type="entry name" value="Acyl-CoA dehydrogenase FadE19"/>
    <property type="match status" value="1"/>
</dbReference>
<dbReference type="InterPro" id="IPR009075">
    <property type="entry name" value="AcylCo_DH/oxidase_C"/>
</dbReference>
<dbReference type="FunFam" id="1.20.140.10:FF:000004">
    <property type="entry name" value="Acyl-CoA dehydrogenase FadE25"/>
    <property type="match status" value="1"/>
</dbReference>
<feature type="domain" description="Acyl-CoA dehydrogenase/oxidase N-terminal" evidence="11">
    <location>
        <begin position="6"/>
        <end position="117"/>
    </location>
</feature>
<evidence type="ECO:0000313" key="12">
    <source>
        <dbReference type="EMBL" id="MXQ53002.1"/>
    </source>
</evidence>
<name>A0A6I4VY64_9BACL</name>